<proteinExistence type="predicted"/>
<dbReference type="KEGG" id="wna:KA717_31170"/>
<accession>A0A977PW01</accession>
<evidence type="ECO:0000259" key="2">
    <source>
        <dbReference type="Pfam" id="PF08486"/>
    </source>
</evidence>
<keyword evidence="1" id="KW-0472">Membrane</keyword>
<name>A0A977PW01_9CYAN</name>
<reference evidence="3" key="1">
    <citation type="submission" date="2021-04" db="EMBL/GenBank/DDBJ databases">
        <title>Genome sequence of Woronichinia naegeliana from Washington state freshwater lake bloom.</title>
        <authorList>
            <person name="Dreher T.W."/>
        </authorList>
    </citation>
    <scope>NUCLEOTIDE SEQUENCE</scope>
    <source>
        <strain evidence="3">WA131</strain>
    </source>
</reference>
<dbReference type="NCBIfam" id="TIGR02669">
    <property type="entry name" value="SpoIID_LytB"/>
    <property type="match status" value="1"/>
</dbReference>
<evidence type="ECO:0000256" key="1">
    <source>
        <dbReference type="SAM" id="Phobius"/>
    </source>
</evidence>
<feature type="transmembrane region" description="Helical" evidence="1">
    <location>
        <begin position="22"/>
        <end position="44"/>
    </location>
</feature>
<dbReference type="AlphaFoldDB" id="A0A977PW01"/>
<dbReference type="InterPro" id="IPR013693">
    <property type="entry name" value="SpoIID/LytB_N"/>
</dbReference>
<sequence>MLTVFVYPYYQSMPIAVYQKSLTYYLSLFFFSLVSLPGLGLAMSSAQAKDIDLKVGIIQRFGDENKDQLSLKGPKGEILTIRFLDEQGERQTIESKQAQLAIAETNLSAPFLEERLVLSDHATFETAEDSANQWRALGVPVEITQPDRWQVWAKRDVYSSPLVRRWLLQSLREKGYQIPYLSSEVVRIKPQAVLNVNGKSYLTNDLEVTTPTNLIQVTAGKQRAQLYGGSLKLQTNAYGDYTLVNNVPLETYLRGVVPHEIGQNAPENAAKAQTIIARTYALRNLRRFEADNYELCATTHCQVYFGLKETNLQADRAISDTKGLVLTYNDELVDALYSSTTGGVTAKFSDVWNGAERPYLRILIDSSQQVWDLAQNSLENEAEFRKFIGLKDGFNETGRSVFRWRVQAKLDDLNQDLHTYLKKRQHPLADFTTIQNIQITKRSPSGRVLILQVTTNKGIIELAKNEARSAFSPPRSTLFYVDPIYDKNQKLLGFTFVGGGLGHGVGMSQFGSYKLAQLGWSPEKILSFYYPGTRIQSLSDRLVFWRDK</sequence>
<gene>
    <name evidence="3" type="ORF">KA717_31170</name>
</gene>
<dbReference type="EMBL" id="CP073041">
    <property type="protein sequence ID" value="UXE60085.1"/>
    <property type="molecule type" value="Genomic_DNA"/>
</dbReference>
<dbReference type="InterPro" id="IPR013486">
    <property type="entry name" value="SpoIID/LytB"/>
</dbReference>
<keyword evidence="1" id="KW-1133">Transmembrane helix</keyword>
<dbReference type="GO" id="GO:0030435">
    <property type="term" value="P:sporulation resulting in formation of a cellular spore"/>
    <property type="evidence" value="ECO:0007669"/>
    <property type="project" value="InterPro"/>
</dbReference>
<dbReference type="Pfam" id="PF08486">
    <property type="entry name" value="SpoIID"/>
    <property type="match status" value="1"/>
</dbReference>
<feature type="domain" description="Sporulation stage II protein D amidase enhancer LytB N-terminal" evidence="2">
    <location>
        <begin position="239"/>
        <end position="328"/>
    </location>
</feature>
<dbReference type="Proteomes" id="UP001065613">
    <property type="component" value="Chromosome"/>
</dbReference>
<dbReference type="InterPro" id="IPR051922">
    <property type="entry name" value="Bact_Sporulation_Assoc"/>
</dbReference>
<protein>
    <submittedName>
        <fullName evidence="3">SpoIID/LytB domain-containing protein</fullName>
    </submittedName>
</protein>
<dbReference type="GO" id="GO:0030288">
    <property type="term" value="C:outer membrane-bounded periplasmic space"/>
    <property type="evidence" value="ECO:0007669"/>
    <property type="project" value="TreeGrafter"/>
</dbReference>
<organism evidence="3">
    <name type="scientific">Woronichinia naegeliana WA131</name>
    <dbReference type="NCBI Taxonomy" id="2824559"/>
    <lineage>
        <taxon>Bacteria</taxon>
        <taxon>Bacillati</taxon>
        <taxon>Cyanobacteriota</taxon>
        <taxon>Cyanophyceae</taxon>
        <taxon>Synechococcales</taxon>
        <taxon>Coelosphaeriaceae</taxon>
        <taxon>Woronichinia</taxon>
    </lineage>
</organism>
<dbReference type="PANTHER" id="PTHR30032">
    <property type="entry name" value="N-ACETYLMURAMOYL-L-ALANINE AMIDASE-RELATED"/>
    <property type="match status" value="1"/>
</dbReference>
<evidence type="ECO:0000313" key="3">
    <source>
        <dbReference type="EMBL" id="UXE60085.1"/>
    </source>
</evidence>
<keyword evidence="1" id="KW-0812">Transmembrane</keyword>
<dbReference type="PANTHER" id="PTHR30032:SF4">
    <property type="entry name" value="AMIDASE ENHANCER"/>
    <property type="match status" value="1"/>
</dbReference>